<organism evidence="1 2">
    <name type="scientific">Gemmobacter megaterium</name>
    <dbReference type="NCBI Taxonomy" id="1086013"/>
    <lineage>
        <taxon>Bacteria</taxon>
        <taxon>Pseudomonadati</taxon>
        <taxon>Pseudomonadota</taxon>
        <taxon>Alphaproteobacteria</taxon>
        <taxon>Rhodobacterales</taxon>
        <taxon>Paracoccaceae</taxon>
        <taxon>Gemmobacter</taxon>
    </lineage>
</organism>
<accession>A0A1N7QAR4</accession>
<dbReference type="Gene3D" id="2.60.120.260">
    <property type="entry name" value="Galactose-binding domain-like"/>
    <property type="match status" value="2"/>
</dbReference>
<sequence>MRDDPILKSKVETLLGERGKQPDHAVRFRDLKKLTADLQSMADLTARKAAAAIGAASAGGSSTSAEGLAQQVADLRAAADAAAAQARRAAYISQQIREELDALTEGFTSNLSQLIDRVQAESAESLGYVRAQIDKDLNTLRADVDLIDEEVTVGLEQAAEAIQQTAQALNDLEQVVGNMAAEVASDIADLSTEIDIDRLRIWRSEDAVDAIYDRLAGLQALQFATEKRITDAGIWVDPANGRVRIAGIDTIEDRVSQAQINLDAVQAEISLKASVAYVNTAISNAVLDPTQIPIIEDLDLRITTAEIGLSGALAAIELKADSLTVSDMTVRLTQAEIDIDGLEAEIALRVTNSEFQGVESRLDAAEITLSALDGPSIIQTVQSARSTLAGVEAGDLSNLHALLQAHMEGEAAREDLALAQTQIRAYVDDGLLAEASARTTLAATLNGSVATLQQEMTLRIDENASIAAQITSLGTTMGDFNANLAQNYYTKAAADTAISAATLALKSSMEAPEGSIGGLTATLTSDYYTKTQADMAMSAATMALESGLTAPEGAIGGLAANLAENYYTRTQTEELTAEAAYERSLIATGPIYRGMAADDMTRLMLALSEFVGEQNAATELATAVQQTRAFVQEGVEATSTNLQLLSARLSGAETAIRTEEVARATADTAMAAQMTSLLADVDDVSANLSVNYYTKSGADAAIAAATMALESSLTAPEGAIGSLTATLSADYYTKTAADLAISAATMALESSLTGPEGAIGGLAATLSSDYYTKTDADAAISAASTTLKSTMEGAGGSVKQAQDAAQAASDLAGGKGKVFFQSAAPAASERLAQNLWIDTTGGANTPKRWNGSAWAAVTDKVATDAAAAAAAANTAVGNVTADLEQNYYTKTAANEAIAASQLELRSVLTATAPKSDFLAGAADWTSSASAAPDVAAALDPAWSVADGKASVAIGAANTPALRTRGVLPVREGETIRITVRVRAIGGSGGNNGLRIQWTWIPAGSWTALSSQSNDLSVAPGAAWSVHTIDRAAPAGAGYVRPGLLFRGAQYAGAPVAEVDIISVASVGAAAEVAATLTSDYYTKVDTDGAIAAKVDELNSALRNPNGQIKAGILTNYYTTAATDEAISTRIETFEAEYFTPETGQVKAAALSAYMTSASTNDAISASANALTASIDNVADTIQGFQRTLDTLATLTAGEAVTLSLGGSALGQVGTIIVAEGSAPRVLTGYTNGAYVQIPMARAVLFAGQRIKVGVLAKRPSSNPATRFGVCYSTNDNGNSGYVASNQNLTTAWAWHVFHLTIPPSISGGPGYLGIFGDHDKAGRAVQIARVFIEIASVAGELPEISSLSGQISDVRGLDMSKLNGTALGVLLTQLDVDAGGSSAKITSQGTAIATLQDGASAGYLIKAQAGGAVSLLDLIAADGSNGTASVAKLKADDILLDGSVAAKQLVITDFDGSSIPNGRFLYGDLRGWEAVPATFSVAAREGANDPAGQSAPTAHFLRIGSTGSTRTATMATGVAAREGDRFHARFSYAMQGATPRSATLRLLFSWFGPDGEALGQNVIGVANASATSWATFAEDISVPANAATVDIGLRRGGGGSGNAFVTNIEVVRQRDGRTFLTPNSITTNLIDTIDFNASGLAVFGGELRSANYSAGRYGDGWRIDSSGNAEFGTLALREGAVSNTTASFAPDDVQIVDDFTTLISVTTETDGKPVSTLLTMGINDGACDIEVVRNGIVQRTFRASSNIWQLTTGATGYVTGGNNVNVDVYTQYMYEEQIVTFGLIVQAGAASMMTIEVRAKRVAPYSPRVKNVFMQTTEMKR</sequence>
<reference evidence="1 2" key="1">
    <citation type="submission" date="2017-01" db="EMBL/GenBank/DDBJ databases">
        <authorList>
            <person name="Mah S.A."/>
            <person name="Swanson W.J."/>
            <person name="Moy G.W."/>
            <person name="Vacquier V.D."/>
        </authorList>
    </citation>
    <scope>NUCLEOTIDE SEQUENCE [LARGE SCALE GENOMIC DNA]</scope>
    <source>
        <strain evidence="1 2">DSM 26375</strain>
    </source>
</reference>
<dbReference type="STRING" id="1086013.SAMN05421774_10860"/>
<dbReference type="EMBL" id="FTOT01000008">
    <property type="protein sequence ID" value="SIT19983.1"/>
    <property type="molecule type" value="Genomic_DNA"/>
</dbReference>
<gene>
    <name evidence="1" type="ORF">SAMN05421774_10860</name>
</gene>
<protein>
    <submittedName>
        <fullName evidence="1">Uncharacterized protein</fullName>
    </submittedName>
</protein>
<evidence type="ECO:0000313" key="1">
    <source>
        <dbReference type="EMBL" id="SIT19983.1"/>
    </source>
</evidence>
<keyword evidence="2" id="KW-1185">Reference proteome</keyword>
<evidence type="ECO:0000313" key="2">
    <source>
        <dbReference type="Proteomes" id="UP000186141"/>
    </source>
</evidence>
<proteinExistence type="predicted"/>
<dbReference type="Proteomes" id="UP000186141">
    <property type="component" value="Unassembled WGS sequence"/>
</dbReference>
<name>A0A1N7QAR4_9RHOB</name>